<evidence type="ECO:0000256" key="2">
    <source>
        <dbReference type="RuleBase" id="RU003457"/>
    </source>
</evidence>
<name>A0A1Z5K1W5_FISSO</name>
<feature type="domain" description="Quercetin 2,3-dioxygenase C-terminal cupin" evidence="5">
    <location>
        <begin position="238"/>
        <end position="305"/>
    </location>
</feature>
<dbReference type="EMBL" id="BDSP01000141">
    <property type="protein sequence ID" value="GAX20021.1"/>
    <property type="molecule type" value="Genomic_DNA"/>
</dbReference>
<dbReference type="InterPro" id="IPR003829">
    <property type="entry name" value="Pirin_N_dom"/>
</dbReference>
<gene>
    <name evidence="6" type="ORF">FisN_1Lu502</name>
</gene>
<dbReference type="OrthoDB" id="198735at2759"/>
<keyword evidence="3" id="KW-0732">Signal</keyword>
<organism evidence="6 7">
    <name type="scientific">Fistulifera solaris</name>
    <name type="common">Oleaginous diatom</name>
    <dbReference type="NCBI Taxonomy" id="1519565"/>
    <lineage>
        <taxon>Eukaryota</taxon>
        <taxon>Sar</taxon>
        <taxon>Stramenopiles</taxon>
        <taxon>Ochrophyta</taxon>
        <taxon>Bacillariophyta</taxon>
        <taxon>Bacillariophyceae</taxon>
        <taxon>Bacillariophycidae</taxon>
        <taxon>Naviculales</taxon>
        <taxon>Naviculaceae</taxon>
        <taxon>Fistulifera</taxon>
    </lineage>
</organism>
<reference evidence="6 7" key="1">
    <citation type="journal article" date="2015" name="Plant Cell">
        <title>Oil accumulation by the oleaginous diatom Fistulifera solaris as revealed by the genome and transcriptome.</title>
        <authorList>
            <person name="Tanaka T."/>
            <person name="Maeda Y."/>
            <person name="Veluchamy A."/>
            <person name="Tanaka M."/>
            <person name="Abida H."/>
            <person name="Marechal E."/>
            <person name="Bowler C."/>
            <person name="Muto M."/>
            <person name="Sunaga Y."/>
            <person name="Tanaka M."/>
            <person name="Yoshino T."/>
            <person name="Taniguchi T."/>
            <person name="Fukuda Y."/>
            <person name="Nemoto M."/>
            <person name="Matsumoto M."/>
            <person name="Wong P.S."/>
            <person name="Aburatani S."/>
            <person name="Fujibuchi W."/>
        </authorList>
    </citation>
    <scope>NUCLEOTIDE SEQUENCE [LARGE SCALE GENOMIC DNA]</scope>
    <source>
        <strain evidence="6 7">JPCC DA0580</strain>
    </source>
</reference>
<feature type="signal peptide" evidence="3">
    <location>
        <begin position="1"/>
        <end position="18"/>
    </location>
</feature>
<evidence type="ECO:0000259" key="4">
    <source>
        <dbReference type="Pfam" id="PF02678"/>
    </source>
</evidence>
<protein>
    <recommendedName>
        <fullName evidence="8">Pirin</fullName>
    </recommendedName>
</protein>
<evidence type="ECO:0000259" key="5">
    <source>
        <dbReference type="Pfam" id="PF17954"/>
    </source>
</evidence>
<dbReference type="InterPro" id="IPR014710">
    <property type="entry name" value="RmlC-like_jellyroll"/>
</dbReference>
<accession>A0A1Z5K1W5</accession>
<dbReference type="AlphaFoldDB" id="A0A1Z5K1W5"/>
<evidence type="ECO:0000256" key="1">
    <source>
        <dbReference type="ARBA" id="ARBA00008416"/>
    </source>
</evidence>
<proteinExistence type="inferred from homology"/>
<dbReference type="Proteomes" id="UP000198406">
    <property type="component" value="Unassembled WGS sequence"/>
</dbReference>
<comment type="caution">
    <text evidence="6">The sequence shown here is derived from an EMBL/GenBank/DDBJ whole genome shotgun (WGS) entry which is preliminary data.</text>
</comment>
<feature type="chain" id="PRO_5012170553" description="Pirin" evidence="3">
    <location>
        <begin position="19"/>
        <end position="335"/>
    </location>
</feature>
<dbReference type="Pfam" id="PF02678">
    <property type="entry name" value="Pirin"/>
    <property type="match status" value="1"/>
</dbReference>
<keyword evidence="7" id="KW-1185">Reference proteome</keyword>
<sequence length="335" mass="36864">MTFGPFFFLMVFIVPSTSLTNILPRKILANNRIAALTVCLAFCGTTRGFSSASTDSCAADRMAPSIRVIPNDKLFTSEPDPQWFGNPSGSDPSWTNKNWLKSRFHFSFAEYNNYGNTNFGVLRVMNDDLVQAKRGFGTHPHRDMEIITYIVEGELTHQDSMGTKESLGRGSIQFMTAGTGVRHSEFNQGDKPLRFIQTWIVPAQRGLKPNYGSFRGGPGVCLNKMFHLISNVNDASASTPVQINQDLDGYAAEIEEGKTVSYELPKGRQAYLLCMEGSVSVNGNKLNRHDASEITGSGGVLEIKALEVESTEHGKVAHVLMFVMKSEPGSGRTDF</sequence>
<evidence type="ECO:0008006" key="8">
    <source>
        <dbReference type="Google" id="ProtNLM"/>
    </source>
</evidence>
<comment type="similarity">
    <text evidence="1 2">Belongs to the pirin family.</text>
</comment>
<dbReference type="InParanoid" id="A0A1Z5K1W5"/>
<dbReference type="InterPro" id="IPR011051">
    <property type="entry name" value="RmlC_Cupin_sf"/>
</dbReference>
<dbReference type="InterPro" id="IPR041602">
    <property type="entry name" value="Quercetinase_C"/>
</dbReference>
<evidence type="ECO:0000313" key="7">
    <source>
        <dbReference type="Proteomes" id="UP000198406"/>
    </source>
</evidence>
<dbReference type="CDD" id="cd02910">
    <property type="entry name" value="cupin_Yhhw_N"/>
    <property type="match status" value="1"/>
</dbReference>
<dbReference type="InterPro" id="IPR012093">
    <property type="entry name" value="Pirin"/>
</dbReference>
<dbReference type="PANTHER" id="PTHR43212:SF3">
    <property type="entry name" value="QUERCETIN 2,3-DIOXYGENASE"/>
    <property type="match status" value="1"/>
</dbReference>
<evidence type="ECO:0000256" key="3">
    <source>
        <dbReference type="SAM" id="SignalP"/>
    </source>
</evidence>
<dbReference type="SUPFAM" id="SSF51182">
    <property type="entry name" value="RmlC-like cupins"/>
    <property type="match status" value="1"/>
</dbReference>
<dbReference type="PANTHER" id="PTHR43212">
    <property type="entry name" value="QUERCETIN 2,3-DIOXYGENASE"/>
    <property type="match status" value="1"/>
</dbReference>
<feature type="domain" description="Pirin N-terminal" evidence="4">
    <location>
        <begin position="96"/>
        <end position="200"/>
    </location>
</feature>
<evidence type="ECO:0000313" key="6">
    <source>
        <dbReference type="EMBL" id="GAX20021.1"/>
    </source>
</evidence>
<dbReference type="Pfam" id="PF17954">
    <property type="entry name" value="Pirin_C_2"/>
    <property type="match status" value="1"/>
</dbReference>
<dbReference type="Gene3D" id="2.60.120.10">
    <property type="entry name" value="Jelly Rolls"/>
    <property type="match status" value="2"/>
</dbReference>